<dbReference type="PANTHER" id="PTHR11380:SF16">
    <property type="entry name" value="TRANSCRIPTION INITIATION PROTEIN SPT3 HOMOLOG"/>
    <property type="match status" value="1"/>
</dbReference>
<proteinExistence type="predicted"/>
<comment type="caution">
    <text evidence="6">The sequence shown here is derived from an EMBL/GenBank/DDBJ whole genome shotgun (WGS) entry which is preliminary data.</text>
</comment>
<keyword evidence="2" id="KW-0805">Transcription regulation</keyword>
<dbReference type="GO" id="GO:0003713">
    <property type="term" value="F:transcription coactivator activity"/>
    <property type="evidence" value="ECO:0007669"/>
    <property type="project" value="TreeGrafter"/>
</dbReference>
<dbReference type="AlphaFoldDB" id="A0A6G0Z754"/>
<comment type="subcellular location">
    <subcellularLocation>
        <location evidence="1">Nucleus</location>
    </subcellularLocation>
</comment>
<evidence type="ECO:0000256" key="5">
    <source>
        <dbReference type="SAM" id="Coils"/>
    </source>
</evidence>
<evidence type="ECO:0000256" key="3">
    <source>
        <dbReference type="ARBA" id="ARBA00023163"/>
    </source>
</evidence>
<evidence type="ECO:0000313" key="7">
    <source>
        <dbReference type="Proteomes" id="UP000478052"/>
    </source>
</evidence>
<dbReference type="GO" id="GO:0005634">
    <property type="term" value="C:nucleus"/>
    <property type="evidence" value="ECO:0007669"/>
    <property type="project" value="UniProtKB-SubCell"/>
</dbReference>
<accession>A0A6G0Z754</accession>
<dbReference type="GO" id="GO:0006366">
    <property type="term" value="P:transcription by RNA polymerase II"/>
    <property type="evidence" value="ECO:0007669"/>
    <property type="project" value="InterPro"/>
</dbReference>
<keyword evidence="7" id="KW-1185">Reference proteome</keyword>
<evidence type="ECO:0000313" key="6">
    <source>
        <dbReference type="EMBL" id="KAF0766573.1"/>
    </source>
</evidence>
<keyword evidence="4" id="KW-0539">Nucleus</keyword>
<gene>
    <name evidence="6" type="ORF">FWK35_00010965</name>
</gene>
<dbReference type="InterPro" id="IPR003195">
    <property type="entry name" value="TFIID_TAF13"/>
</dbReference>
<evidence type="ECO:0000256" key="4">
    <source>
        <dbReference type="ARBA" id="ARBA00023242"/>
    </source>
</evidence>
<name>A0A6G0Z754_APHCR</name>
<dbReference type="PANTHER" id="PTHR11380">
    <property type="entry name" value="TRANSCRIPTION INITIATION FACTOR TFIID/SUPT3-RELATED"/>
    <property type="match status" value="1"/>
</dbReference>
<organism evidence="6 7">
    <name type="scientific">Aphis craccivora</name>
    <name type="common">Cowpea aphid</name>
    <dbReference type="NCBI Taxonomy" id="307492"/>
    <lineage>
        <taxon>Eukaryota</taxon>
        <taxon>Metazoa</taxon>
        <taxon>Ecdysozoa</taxon>
        <taxon>Arthropoda</taxon>
        <taxon>Hexapoda</taxon>
        <taxon>Insecta</taxon>
        <taxon>Pterygota</taxon>
        <taxon>Neoptera</taxon>
        <taxon>Paraneoptera</taxon>
        <taxon>Hemiptera</taxon>
        <taxon>Sternorrhyncha</taxon>
        <taxon>Aphidomorpha</taxon>
        <taxon>Aphidoidea</taxon>
        <taxon>Aphididae</taxon>
        <taxon>Aphidini</taxon>
        <taxon>Aphis</taxon>
        <taxon>Aphis</taxon>
    </lineage>
</organism>
<dbReference type="EMBL" id="VUJU01001159">
    <property type="protein sequence ID" value="KAF0766573.1"/>
    <property type="molecule type" value="Genomic_DNA"/>
</dbReference>
<dbReference type="Proteomes" id="UP000478052">
    <property type="component" value="Unassembled WGS sequence"/>
</dbReference>
<reference evidence="6 7" key="1">
    <citation type="submission" date="2019-08" db="EMBL/GenBank/DDBJ databases">
        <title>Whole genome of Aphis craccivora.</title>
        <authorList>
            <person name="Voronova N.V."/>
            <person name="Shulinski R.S."/>
            <person name="Bandarenka Y.V."/>
            <person name="Zhorov D.G."/>
            <person name="Warner D."/>
        </authorList>
    </citation>
    <scope>NUCLEOTIDE SEQUENCE [LARGE SCALE GENOMIC DNA]</scope>
    <source>
        <strain evidence="6">180601</strain>
        <tissue evidence="6">Whole Body</tissue>
    </source>
</reference>
<evidence type="ECO:0000256" key="1">
    <source>
        <dbReference type="ARBA" id="ARBA00004123"/>
    </source>
</evidence>
<sequence>MDDSLPALCEIIHGLGERLPRRDTVALIESVLLKQMILLVYRLQKAAILQNNQYISVKHLLYVLKDHKVTIIRILSYYYLKDIILKLSKLSKLGSIEELEKRKKGKKSQLQGLLKDDVVDNITNVEDESLKLDPAAALAAIDFTTKGSSSPSPASSNVKCIFLKLRNTIAELKLNINITEDEVKKANEARLMRVNDISILLSASGYEGFEICRRKSFHGRLGDKLLLQAQDVLPWDITFNSQVKDILMFLAKETINCLIDRVFVLRNCPDICDETNKKIIKKTKYRPILVHEITAVTSQFWKIPLSKIHNSYKEDDTFFNEQLIFDS</sequence>
<keyword evidence="5" id="KW-0175">Coiled coil</keyword>
<protein>
    <submittedName>
        <fullName evidence="6">Uncharacterized protein</fullName>
    </submittedName>
</protein>
<dbReference type="OrthoDB" id="440760at2759"/>
<evidence type="ECO:0000256" key="2">
    <source>
        <dbReference type="ARBA" id="ARBA00023015"/>
    </source>
</evidence>
<feature type="coiled-coil region" evidence="5">
    <location>
        <begin position="162"/>
        <end position="189"/>
    </location>
</feature>
<keyword evidence="3" id="KW-0804">Transcription</keyword>